<keyword evidence="1" id="KW-0472">Membrane</keyword>
<dbReference type="PANTHER" id="PTHR38602">
    <property type="entry name" value="INNER MEMBRANE PROTEIN-RELATED"/>
    <property type="match status" value="1"/>
</dbReference>
<dbReference type="Pfam" id="PF09838">
    <property type="entry name" value="DUF2065"/>
    <property type="match status" value="1"/>
</dbReference>
<evidence type="ECO:0000313" key="2">
    <source>
        <dbReference type="EMBL" id="TCJ85290.1"/>
    </source>
</evidence>
<gene>
    <name evidence="2" type="ORF">EV695_3260</name>
</gene>
<dbReference type="InterPro" id="IPR019201">
    <property type="entry name" value="DUF2065"/>
</dbReference>
<dbReference type="OrthoDB" id="9182237at2"/>
<organism evidence="2 3">
    <name type="scientific">Cocleimonas flava</name>
    <dbReference type="NCBI Taxonomy" id="634765"/>
    <lineage>
        <taxon>Bacteria</taxon>
        <taxon>Pseudomonadati</taxon>
        <taxon>Pseudomonadota</taxon>
        <taxon>Gammaproteobacteria</taxon>
        <taxon>Thiotrichales</taxon>
        <taxon>Thiotrichaceae</taxon>
        <taxon>Cocleimonas</taxon>
    </lineage>
</organism>
<comment type="caution">
    <text evidence="2">The sequence shown here is derived from an EMBL/GenBank/DDBJ whole genome shotgun (WGS) entry which is preliminary data.</text>
</comment>
<feature type="transmembrane region" description="Helical" evidence="1">
    <location>
        <begin position="6"/>
        <end position="23"/>
    </location>
</feature>
<evidence type="ECO:0008006" key="4">
    <source>
        <dbReference type="Google" id="ProtNLM"/>
    </source>
</evidence>
<dbReference type="AlphaFoldDB" id="A0A4R1EWX0"/>
<keyword evidence="3" id="KW-1185">Reference proteome</keyword>
<name>A0A4R1EWX0_9GAMM</name>
<accession>A0A4R1EWX0</accession>
<proteinExistence type="predicted"/>
<evidence type="ECO:0000313" key="3">
    <source>
        <dbReference type="Proteomes" id="UP000294887"/>
    </source>
</evidence>
<dbReference type="PANTHER" id="PTHR38602:SF1">
    <property type="entry name" value="INNER MEMBRANE PROTEIN"/>
    <property type="match status" value="1"/>
</dbReference>
<keyword evidence="1" id="KW-1133">Transmembrane helix</keyword>
<reference evidence="2 3" key="1">
    <citation type="submission" date="2019-03" db="EMBL/GenBank/DDBJ databases">
        <title>Genomic Encyclopedia of Type Strains, Phase IV (KMG-IV): sequencing the most valuable type-strain genomes for metagenomic binning, comparative biology and taxonomic classification.</title>
        <authorList>
            <person name="Goeker M."/>
        </authorList>
    </citation>
    <scope>NUCLEOTIDE SEQUENCE [LARGE SCALE GENOMIC DNA]</scope>
    <source>
        <strain evidence="2 3">DSM 24830</strain>
    </source>
</reference>
<protein>
    <recommendedName>
        <fullName evidence="4">DUF2065 domain-containing protein</fullName>
    </recommendedName>
</protein>
<dbReference type="RefSeq" id="WP_131906989.1">
    <property type="nucleotide sequence ID" value="NZ_BAAAFU010000001.1"/>
</dbReference>
<dbReference type="EMBL" id="SMFQ01000004">
    <property type="protein sequence ID" value="TCJ85290.1"/>
    <property type="molecule type" value="Genomic_DNA"/>
</dbReference>
<feature type="transmembrane region" description="Helical" evidence="1">
    <location>
        <begin position="43"/>
        <end position="60"/>
    </location>
</feature>
<keyword evidence="1" id="KW-0812">Transmembrane</keyword>
<evidence type="ECO:0000256" key="1">
    <source>
        <dbReference type="SAM" id="Phobius"/>
    </source>
</evidence>
<dbReference type="Proteomes" id="UP000294887">
    <property type="component" value="Unassembled WGS sequence"/>
</dbReference>
<sequence>MNWHDLLNAIALLLILEGLLPFIKPESIKKIYHTMSQTPESSLRMIGLASIVAGLVLLYLS</sequence>